<keyword evidence="2" id="KW-0677">Repeat</keyword>
<feature type="compositionally biased region" description="Polar residues" evidence="4">
    <location>
        <begin position="257"/>
        <end position="267"/>
    </location>
</feature>
<dbReference type="PROSITE" id="PS00678">
    <property type="entry name" value="WD_REPEATS_1"/>
    <property type="match status" value="3"/>
</dbReference>
<dbReference type="InterPro" id="IPR001810">
    <property type="entry name" value="F-box_dom"/>
</dbReference>
<feature type="region of interest" description="Disordered" evidence="4">
    <location>
        <begin position="672"/>
        <end position="702"/>
    </location>
</feature>
<feature type="region of interest" description="Disordered" evidence="4">
    <location>
        <begin position="734"/>
        <end position="753"/>
    </location>
</feature>
<dbReference type="PANTHER" id="PTHR22847:SF741">
    <property type="entry name" value="E3 UBIQUITIN LIGASE COMPLEX SCF SUBUNIT SCONB-RELATED"/>
    <property type="match status" value="1"/>
</dbReference>
<protein>
    <submittedName>
        <fullName evidence="6">WD repeat-containing protein pop2</fullName>
    </submittedName>
</protein>
<dbReference type="Pfam" id="PF00400">
    <property type="entry name" value="WD40"/>
    <property type="match status" value="3"/>
</dbReference>
<dbReference type="PANTHER" id="PTHR22847">
    <property type="entry name" value="WD40 REPEAT PROTEIN"/>
    <property type="match status" value="1"/>
</dbReference>
<feature type="region of interest" description="Disordered" evidence="4">
    <location>
        <begin position="245"/>
        <end position="267"/>
    </location>
</feature>
<dbReference type="CDD" id="cd00200">
    <property type="entry name" value="WD40"/>
    <property type="match status" value="1"/>
</dbReference>
<evidence type="ECO:0000259" key="5">
    <source>
        <dbReference type="PROSITE" id="PS50181"/>
    </source>
</evidence>
<dbReference type="SMART" id="SM00320">
    <property type="entry name" value="WD40"/>
    <property type="match status" value="6"/>
</dbReference>
<dbReference type="PROSITE" id="PS50181">
    <property type="entry name" value="FBOX"/>
    <property type="match status" value="1"/>
</dbReference>
<dbReference type="InterPro" id="IPR036322">
    <property type="entry name" value="WD40_repeat_dom_sf"/>
</dbReference>
<evidence type="ECO:0000256" key="3">
    <source>
        <dbReference type="PROSITE-ProRule" id="PRU00221"/>
    </source>
</evidence>
<dbReference type="GO" id="GO:1990234">
    <property type="term" value="C:transferase complex"/>
    <property type="evidence" value="ECO:0007669"/>
    <property type="project" value="UniProtKB-ARBA"/>
</dbReference>
<dbReference type="EMBL" id="LSSL01000332">
    <property type="protein sequence ID" value="OLY84854.1"/>
    <property type="molecule type" value="Genomic_DNA"/>
</dbReference>
<sequence>MCSDDDPAEPKILFENMDLTIQQIKTTTTTVKTSLNFPPLNLPIFESKDFPLAKSNIRNTFLSPHSLDLNQWLNAEDPQSSTSQNSLQDDDVNSDLLKKLSVLSISKKPKDQESSLSSLPQSSPCLPINSLLNSSSPIPKNQSKISDFFLPLNSPSQYEDFRTSSISLNPYSGKSYNTEDLTPEINSNIHSMQTKSVTVPIRTPPKTINSFPKSSDSYSQSYYKLIKSDPNFFVSRSKIKPMSPLFPIHPTTDSEKNTPNLPKNSSIDSLSPFDVPSEISISTNSIKKINLDKSDPIINIYSIPSIIQTYNSLPENFQMLLMNQLLENSKLSILQFTRNKIEPALKKDILGNLPIELVNKVFKFMDLSSLVTASRASFEYQHLIDGPSGLDAWNDLLISYRYKRLIKCPNLLSTIHFFSPGLSPNIYSTDQDSLAFDLKSSLLLLEHDNIHKKQFSQAYSLEQRWKYGTSYNNHPFTDPTHNHLGSPTFQNSSHAINPSTTSLLGNFGTNVVTCLSISKNLLIGGFENSTIVVFDLLTDKLLFELVGHEGGVWALCVIDNIPNYFNNHNPAINHGTFLVSGSTDRTVRIWDLSDGNCVAVYHGHSSTIRCIGFSWPIPNVTPNYICGKKKLTLDYMSTVDPYIVSGSRDCSLIVWKLPSCILKLSRHAKNPIRESRKDSLPSSCKGKKAEHRNSDPIPDYGADGSRVLNSPFLVESTNFLGHNKIFTHRNYNEENEDSDYQSSDSDQEPNNSKIIHTFTGHTQSVRTVATIGNLIVSGSYDKTVHVWDVITKRCIHELVGHTEKVYSVVIDESHGYIVSSSLNGDIRVWDILSGATISVLVGHRSLVGLLSINKYEVSSDFYSEYPKTGIRSKSTLISAGADSQIRIWNLETCQLEACLSGHSGPVTCIAHNEFFLEPESWFGWMLAGNNKGRCSRGRREDSRWNDQ</sequence>
<feature type="repeat" description="WD" evidence="3">
    <location>
        <begin position="798"/>
        <end position="839"/>
    </location>
</feature>
<accession>A0A1R0H702</accession>
<dbReference type="Pfam" id="PF00646">
    <property type="entry name" value="F-box"/>
    <property type="match status" value="1"/>
</dbReference>
<dbReference type="SUPFAM" id="SSF81383">
    <property type="entry name" value="F-box domain"/>
    <property type="match status" value="1"/>
</dbReference>
<dbReference type="PROSITE" id="PS50082">
    <property type="entry name" value="WD_REPEATS_2"/>
    <property type="match status" value="4"/>
</dbReference>
<dbReference type="InterPro" id="IPR019775">
    <property type="entry name" value="WD40_repeat_CS"/>
</dbReference>
<evidence type="ECO:0000256" key="1">
    <source>
        <dbReference type="ARBA" id="ARBA00022574"/>
    </source>
</evidence>
<proteinExistence type="predicted"/>
<dbReference type="PRINTS" id="PR00320">
    <property type="entry name" value="GPROTEINBRPT"/>
</dbReference>
<evidence type="ECO:0000256" key="4">
    <source>
        <dbReference type="SAM" id="MobiDB-lite"/>
    </source>
</evidence>
<dbReference type="AlphaFoldDB" id="A0A1R0H702"/>
<gene>
    <name evidence="6" type="ORF">AYI68_g979</name>
</gene>
<dbReference type="OrthoDB" id="190105at2759"/>
<organism evidence="6 7">
    <name type="scientific">Smittium mucronatum</name>
    <dbReference type="NCBI Taxonomy" id="133383"/>
    <lineage>
        <taxon>Eukaryota</taxon>
        <taxon>Fungi</taxon>
        <taxon>Fungi incertae sedis</taxon>
        <taxon>Zoopagomycota</taxon>
        <taxon>Kickxellomycotina</taxon>
        <taxon>Harpellomycetes</taxon>
        <taxon>Harpellales</taxon>
        <taxon>Legeriomycetaceae</taxon>
        <taxon>Smittium</taxon>
    </lineage>
</organism>
<feature type="repeat" description="WD" evidence="3">
    <location>
        <begin position="758"/>
        <end position="797"/>
    </location>
</feature>
<dbReference type="Gene3D" id="2.130.10.10">
    <property type="entry name" value="YVTN repeat-like/Quinoprotein amine dehydrogenase"/>
    <property type="match status" value="2"/>
</dbReference>
<feature type="domain" description="F-box" evidence="5">
    <location>
        <begin position="347"/>
        <end position="396"/>
    </location>
</feature>
<dbReference type="InterPro" id="IPR020472">
    <property type="entry name" value="WD40_PAC1"/>
</dbReference>
<name>A0A1R0H702_9FUNG</name>
<reference evidence="6 7" key="1">
    <citation type="journal article" date="2016" name="Mol. Biol. Evol.">
        <title>Genome-Wide Survey of Gut Fungi (Harpellales) Reveals the First Horizontally Transferred Ubiquitin Gene from a Mosquito Host.</title>
        <authorList>
            <person name="Wang Y."/>
            <person name="White M.M."/>
            <person name="Kvist S."/>
            <person name="Moncalvo J.M."/>
        </authorList>
    </citation>
    <scope>NUCLEOTIDE SEQUENCE [LARGE SCALE GENOMIC DNA]</scope>
    <source>
        <strain evidence="6 7">ALG-7-W6</strain>
    </source>
</reference>
<dbReference type="PROSITE" id="PS50294">
    <property type="entry name" value="WD_REPEATS_REGION"/>
    <property type="match status" value="2"/>
</dbReference>
<evidence type="ECO:0000313" key="6">
    <source>
        <dbReference type="EMBL" id="OLY84854.1"/>
    </source>
</evidence>
<keyword evidence="7" id="KW-1185">Reference proteome</keyword>
<dbReference type="SUPFAM" id="SSF50978">
    <property type="entry name" value="WD40 repeat-like"/>
    <property type="match status" value="1"/>
</dbReference>
<evidence type="ECO:0000313" key="7">
    <source>
        <dbReference type="Proteomes" id="UP000187455"/>
    </source>
</evidence>
<dbReference type="InterPro" id="IPR036047">
    <property type="entry name" value="F-box-like_dom_sf"/>
</dbReference>
<dbReference type="Proteomes" id="UP000187455">
    <property type="component" value="Unassembled WGS sequence"/>
</dbReference>
<keyword evidence="1 3" id="KW-0853">WD repeat</keyword>
<comment type="caution">
    <text evidence="6">The sequence shown here is derived from an EMBL/GenBank/DDBJ whole genome shotgun (WGS) entry which is preliminary data.</text>
</comment>
<dbReference type="InterPro" id="IPR001680">
    <property type="entry name" value="WD40_rpt"/>
</dbReference>
<feature type="repeat" description="WD" evidence="3">
    <location>
        <begin position="876"/>
        <end position="892"/>
    </location>
</feature>
<dbReference type="STRING" id="133383.A0A1R0H702"/>
<dbReference type="Gene3D" id="1.20.1280.50">
    <property type="match status" value="1"/>
</dbReference>
<evidence type="ECO:0000256" key="2">
    <source>
        <dbReference type="ARBA" id="ARBA00022737"/>
    </source>
</evidence>
<feature type="repeat" description="WD" evidence="3">
    <location>
        <begin position="575"/>
        <end position="600"/>
    </location>
</feature>
<dbReference type="InterPro" id="IPR015943">
    <property type="entry name" value="WD40/YVTN_repeat-like_dom_sf"/>
</dbReference>
<dbReference type="GO" id="GO:0005634">
    <property type="term" value="C:nucleus"/>
    <property type="evidence" value="ECO:0007669"/>
    <property type="project" value="TreeGrafter"/>
</dbReference>